<dbReference type="InterPro" id="IPR013785">
    <property type="entry name" value="Aldolase_TIM"/>
</dbReference>
<name>A0A0V0QH62_PSEPJ</name>
<comment type="similarity">
    <text evidence="2">Belongs to the NADH:flavin oxidoreductase/NADH oxidase family.</text>
</comment>
<accession>A0A0V0QH62</accession>
<dbReference type="EMBL" id="LDAU01000170">
    <property type="protein sequence ID" value="KRX01585.1"/>
    <property type="molecule type" value="Genomic_DNA"/>
</dbReference>
<dbReference type="OrthoDB" id="72788at2759"/>
<evidence type="ECO:0000259" key="4">
    <source>
        <dbReference type="Pfam" id="PF00724"/>
    </source>
</evidence>
<evidence type="ECO:0000313" key="5">
    <source>
        <dbReference type="EMBL" id="KRX01585.1"/>
    </source>
</evidence>
<dbReference type="OMA" id="AYTANPW"/>
<dbReference type="AlphaFoldDB" id="A0A0V0QH62"/>
<dbReference type="CDD" id="cd02933">
    <property type="entry name" value="OYE_like_FMN"/>
    <property type="match status" value="1"/>
</dbReference>
<comment type="caution">
    <text evidence="5">The sequence shown here is derived from an EMBL/GenBank/DDBJ whole genome shotgun (WGS) entry which is preliminary data.</text>
</comment>
<keyword evidence="6" id="KW-1185">Reference proteome</keyword>
<organism evidence="5 6">
    <name type="scientific">Pseudocohnilembus persalinus</name>
    <name type="common">Ciliate</name>
    <dbReference type="NCBI Taxonomy" id="266149"/>
    <lineage>
        <taxon>Eukaryota</taxon>
        <taxon>Sar</taxon>
        <taxon>Alveolata</taxon>
        <taxon>Ciliophora</taxon>
        <taxon>Intramacronucleata</taxon>
        <taxon>Oligohymenophorea</taxon>
        <taxon>Scuticociliatia</taxon>
        <taxon>Philasterida</taxon>
        <taxon>Pseudocohnilembidae</taxon>
        <taxon>Pseudocohnilembus</taxon>
    </lineage>
</organism>
<keyword evidence="3" id="KW-0560">Oxidoreductase</keyword>
<dbReference type="InParanoid" id="A0A0V0QH62"/>
<comment type="cofactor">
    <cofactor evidence="1">
        <name>FMN</name>
        <dbReference type="ChEBI" id="CHEBI:58210"/>
    </cofactor>
</comment>
<evidence type="ECO:0000256" key="2">
    <source>
        <dbReference type="ARBA" id="ARBA00005979"/>
    </source>
</evidence>
<dbReference type="Pfam" id="PF00724">
    <property type="entry name" value="Oxidored_FMN"/>
    <property type="match status" value="1"/>
</dbReference>
<dbReference type="PANTHER" id="PTHR22893:SF91">
    <property type="entry name" value="NADPH DEHYDROGENASE 2-RELATED"/>
    <property type="match status" value="1"/>
</dbReference>
<dbReference type="SUPFAM" id="SSF51395">
    <property type="entry name" value="FMN-linked oxidoreductases"/>
    <property type="match status" value="1"/>
</dbReference>
<sequence>MPAEFQTIVQWNGNTPDLFYKVSRLFTFEKSSNSQNVLFKPLKISENLSLNNRIAMAPLTRQRAETDGTPNELLTEHYSQRASYGLIITECAPVDIVGNGFLRAGAIYNKKQVEGWKKVTESVHKKGGKIIMQIWHAGRAAHSEINGGNQVVSSSGIAIRGKHLIQKEYETPKQLSKEEIRQVVAQYTQGALNAVEAGFDGVQLHGANGYLIDQFLKESSNDRTDEYGGSVDRHNFSNRINNFQSRFLLEIIDSIAKVMPVEDLSVRLSPTGRFADQYDSNPIALMEYLLPQLEKRKLGFVELKRHNMLERKGGAFNQNDKTKQGVEKAKPEDQIPDFFRTLRKYYKGILMGNDGLNPESAKELIEEGVIDLVSFGTLAITNPDLPERILNNFPLNKNNEYATYYYGDEKGYTTYQRYENEIKSKI</sequence>
<evidence type="ECO:0000256" key="3">
    <source>
        <dbReference type="ARBA" id="ARBA00023002"/>
    </source>
</evidence>
<proteinExistence type="inferred from homology"/>
<evidence type="ECO:0000256" key="1">
    <source>
        <dbReference type="ARBA" id="ARBA00001917"/>
    </source>
</evidence>
<dbReference type="FunFam" id="3.20.20.70:FF:000059">
    <property type="entry name" value="N-ethylmaleimide reductase, FMN-linked"/>
    <property type="match status" value="1"/>
</dbReference>
<dbReference type="InterPro" id="IPR045247">
    <property type="entry name" value="Oye-like"/>
</dbReference>
<dbReference type="Proteomes" id="UP000054937">
    <property type="component" value="Unassembled WGS sequence"/>
</dbReference>
<reference evidence="5 6" key="1">
    <citation type="journal article" date="2015" name="Sci. Rep.">
        <title>Genome of the facultative scuticociliatosis pathogen Pseudocohnilembus persalinus provides insight into its virulence through horizontal gene transfer.</title>
        <authorList>
            <person name="Xiong J."/>
            <person name="Wang G."/>
            <person name="Cheng J."/>
            <person name="Tian M."/>
            <person name="Pan X."/>
            <person name="Warren A."/>
            <person name="Jiang C."/>
            <person name="Yuan D."/>
            <person name="Miao W."/>
        </authorList>
    </citation>
    <scope>NUCLEOTIDE SEQUENCE [LARGE SCALE GENOMIC DNA]</scope>
    <source>
        <strain evidence="5">36N120E</strain>
    </source>
</reference>
<gene>
    <name evidence="5" type="ORF">PPERSA_01488</name>
</gene>
<protein>
    <recommendedName>
        <fullName evidence="4">NADH:flavin oxidoreductase/NADH oxidase N-terminal domain-containing protein</fullName>
    </recommendedName>
</protein>
<dbReference type="PANTHER" id="PTHR22893">
    <property type="entry name" value="NADH OXIDOREDUCTASE-RELATED"/>
    <property type="match status" value="1"/>
</dbReference>
<feature type="domain" description="NADH:flavin oxidoreductase/NADH oxidase N-terminal" evidence="4">
    <location>
        <begin position="38"/>
        <end position="396"/>
    </location>
</feature>
<dbReference type="GO" id="GO:0010181">
    <property type="term" value="F:FMN binding"/>
    <property type="evidence" value="ECO:0007669"/>
    <property type="project" value="InterPro"/>
</dbReference>
<dbReference type="GO" id="GO:0005829">
    <property type="term" value="C:cytosol"/>
    <property type="evidence" value="ECO:0007669"/>
    <property type="project" value="UniProtKB-ARBA"/>
</dbReference>
<evidence type="ECO:0000313" key="6">
    <source>
        <dbReference type="Proteomes" id="UP000054937"/>
    </source>
</evidence>
<dbReference type="InterPro" id="IPR001155">
    <property type="entry name" value="OxRdtase_FMN_N"/>
</dbReference>
<dbReference type="GO" id="GO:0016628">
    <property type="term" value="F:oxidoreductase activity, acting on the CH-CH group of donors, NAD or NADP as acceptor"/>
    <property type="evidence" value="ECO:0007669"/>
    <property type="project" value="UniProtKB-ARBA"/>
</dbReference>
<dbReference type="Gene3D" id="3.20.20.70">
    <property type="entry name" value="Aldolase class I"/>
    <property type="match status" value="1"/>
</dbReference>